<dbReference type="Proteomes" id="UP000078532">
    <property type="component" value="Unassembled WGS sequence"/>
</dbReference>
<organism evidence="2 3">
    <name type="scientific">Desulfotomaculum copahuensis</name>
    <dbReference type="NCBI Taxonomy" id="1838280"/>
    <lineage>
        <taxon>Bacteria</taxon>
        <taxon>Bacillati</taxon>
        <taxon>Bacillota</taxon>
        <taxon>Clostridia</taxon>
        <taxon>Eubacteriales</taxon>
        <taxon>Desulfotomaculaceae</taxon>
        <taxon>Desulfotomaculum</taxon>
    </lineage>
</organism>
<keyword evidence="3" id="KW-1185">Reference proteome</keyword>
<evidence type="ECO:0000313" key="3">
    <source>
        <dbReference type="Proteomes" id="UP000078532"/>
    </source>
</evidence>
<dbReference type="AlphaFoldDB" id="A0A1B7LCF8"/>
<comment type="caution">
    <text evidence="2">The sequence shown here is derived from an EMBL/GenBank/DDBJ whole genome shotgun (WGS) entry which is preliminary data.</text>
</comment>
<feature type="compositionally biased region" description="Basic and acidic residues" evidence="1">
    <location>
        <begin position="20"/>
        <end position="29"/>
    </location>
</feature>
<feature type="region of interest" description="Disordered" evidence="1">
    <location>
        <begin position="1"/>
        <end position="37"/>
    </location>
</feature>
<protein>
    <submittedName>
        <fullName evidence="2">Uncharacterized protein</fullName>
    </submittedName>
</protein>
<gene>
    <name evidence="2" type="ORF">A6M21_13725</name>
</gene>
<name>A0A1B7LCF8_9FIRM</name>
<proteinExistence type="predicted"/>
<accession>A0A1B7LCF8</accession>
<dbReference type="EMBL" id="LYVF01000179">
    <property type="protein sequence ID" value="OAT80345.1"/>
    <property type="molecule type" value="Genomic_DNA"/>
</dbReference>
<reference evidence="2 3" key="1">
    <citation type="submission" date="2016-04" db="EMBL/GenBank/DDBJ databases">
        <authorList>
            <person name="Evans L.H."/>
            <person name="Alamgir A."/>
            <person name="Owens N."/>
            <person name="Weber N.D."/>
            <person name="Virtaneva K."/>
            <person name="Barbian K."/>
            <person name="Babar A."/>
            <person name="Rosenke K."/>
        </authorList>
    </citation>
    <scope>NUCLEOTIDE SEQUENCE [LARGE SCALE GENOMIC DNA]</scope>
    <source>
        <strain evidence="2 3">LMa1</strain>
    </source>
</reference>
<sequence length="98" mass="10068">MAGLAGGRKAGQAPRGRPGGHGEKQRQGKTEQQNSGLTHCKNTCLEKAIMPPSYAAGPNARCPAAGRGKAPHPFMPVSAASTAEHCAVIPPPRRHPAA</sequence>
<evidence type="ECO:0000256" key="1">
    <source>
        <dbReference type="SAM" id="MobiDB-lite"/>
    </source>
</evidence>
<evidence type="ECO:0000313" key="2">
    <source>
        <dbReference type="EMBL" id="OAT80345.1"/>
    </source>
</evidence>